<feature type="chain" id="PRO_5020379778" description="Inhibitor I9 domain-containing protein" evidence="1">
    <location>
        <begin position="19"/>
        <end position="107"/>
    </location>
</feature>
<keyword evidence="1" id="KW-0732">Signal</keyword>
<sequence length="107" mass="11846">MRFTTFFALSSLVSSVLAGRYIVLLKPDADFDSFIAELQQGGDAQILRRYDYFPFLNGGLIGTVFYNEASLRKFPQVDVAEKDKIYTIGPVIEPVPVPGPTIPIATE</sequence>
<dbReference type="Proteomes" id="UP000295703">
    <property type="component" value="Unassembled WGS sequence"/>
</dbReference>
<organism evidence="2 3">
    <name type="scientific">Colletotrichum trifolii</name>
    <dbReference type="NCBI Taxonomy" id="5466"/>
    <lineage>
        <taxon>Eukaryota</taxon>
        <taxon>Fungi</taxon>
        <taxon>Dikarya</taxon>
        <taxon>Ascomycota</taxon>
        <taxon>Pezizomycotina</taxon>
        <taxon>Sordariomycetes</taxon>
        <taxon>Hypocreomycetidae</taxon>
        <taxon>Glomerellales</taxon>
        <taxon>Glomerellaceae</taxon>
        <taxon>Colletotrichum</taxon>
        <taxon>Colletotrichum orbiculare species complex</taxon>
    </lineage>
</organism>
<proteinExistence type="predicted"/>
<feature type="signal peptide" evidence="1">
    <location>
        <begin position="1"/>
        <end position="18"/>
    </location>
</feature>
<dbReference type="AlphaFoldDB" id="A0A4R8RIT5"/>
<evidence type="ECO:0008006" key="4">
    <source>
        <dbReference type="Google" id="ProtNLM"/>
    </source>
</evidence>
<evidence type="ECO:0000256" key="1">
    <source>
        <dbReference type="SAM" id="SignalP"/>
    </source>
</evidence>
<name>A0A4R8RIT5_COLTR</name>
<evidence type="ECO:0000313" key="3">
    <source>
        <dbReference type="Proteomes" id="UP000295703"/>
    </source>
</evidence>
<protein>
    <recommendedName>
        <fullName evidence="4">Inhibitor I9 domain-containing protein</fullName>
    </recommendedName>
</protein>
<dbReference type="EMBL" id="RYZW01000062">
    <property type="protein sequence ID" value="TDZ54079.1"/>
    <property type="molecule type" value="Genomic_DNA"/>
</dbReference>
<reference evidence="2 3" key="1">
    <citation type="submission" date="2018-12" db="EMBL/GenBank/DDBJ databases">
        <title>Genome sequence and assembly of Colletotrichum trifolii.</title>
        <authorList>
            <person name="Gan P."/>
            <person name="Shirasu K."/>
        </authorList>
    </citation>
    <scope>NUCLEOTIDE SEQUENCE [LARGE SCALE GENOMIC DNA]</scope>
    <source>
        <strain evidence="2 3">543-2</strain>
    </source>
</reference>
<comment type="caution">
    <text evidence="2">The sequence shown here is derived from an EMBL/GenBank/DDBJ whole genome shotgun (WGS) entry which is preliminary data.</text>
</comment>
<keyword evidence="3" id="KW-1185">Reference proteome</keyword>
<gene>
    <name evidence="2" type="ORF">CTRI78_v006548</name>
</gene>
<accession>A0A4R8RIT5</accession>
<evidence type="ECO:0000313" key="2">
    <source>
        <dbReference type="EMBL" id="TDZ54079.1"/>
    </source>
</evidence>